<dbReference type="GO" id="GO:0002949">
    <property type="term" value="P:tRNA threonylcarbamoyladenosine modification"/>
    <property type="evidence" value="ECO:0007669"/>
    <property type="project" value="InterPro"/>
</dbReference>
<dbReference type="InterPro" id="IPR043129">
    <property type="entry name" value="ATPase_NBD"/>
</dbReference>
<evidence type="ECO:0000313" key="3">
    <source>
        <dbReference type="Proteomes" id="UP000000789"/>
    </source>
</evidence>
<evidence type="ECO:0000313" key="2">
    <source>
        <dbReference type="EMBL" id="ABX31082.1"/>
    </source>
</evidence>
<organism evidence="2 3">
    <name type="scientific">Petrotoga mobilis (strain DSM 10674 / SJ95)</name>
    <dbReference type="NCBI Taxonomy" id="403833"/>
    <lineage>
        <taxon>Bacteria</taxon>
        <taxon>Thermotogati</taxon>
        <taxon>Thermotogota</taxon>
        <taxon>Thermotogae</taxon>
        <taxon>Petrotogales</taxon>
        <taxon>Petrotogaceae</taxon>
        <taxon>Petrotoga</taxon>
    </lineage>
</organism>
<dbReference type="GO" id="GO:0008233">
    <property type="term" value="F:peptidase activity"/>
    <property type="evidence" value="ECO:0007669"/>
    <property type="project" value="UniProtKB-KW"/>
</dbReference>
<name>A9BF18_PETMO</name>
<dbReference type="EMBL" id="CP000879">
    <property type="protein sequence ID" value="ABX31082.1"/>
    <property type="molecule type" value="Genomic_DNA"/>
</dbReference>
<gene>
    <name evidence="2" type="ordered locus">Pmob_0340</name>
</gene>
<dbReference type="Gene3D" id="3.30.420.200">
    <property type="match status" value="1"/>
</dbReference>
<dbReference type="KEGG" id="pmo:Pmob_0340"/>
<dbReference type="Gene3D" id="3.30.420.40">
    <property type="match status" value="1"/>
</dbReference>
<dbReference type="RefSeq" id="WP_012208189.1">
    <property type="nucleotide sequence ID" value="NC_010003.1"/>
</dbReference>
<dbReference type="AlphaFoldDB" id="A9BF18"/>
<dbReference type="Proteomes" id="UP000000789">
    <property type="component" value="Chromosome"/>
</dbReference>
<dbReference type="NCBIfam" id="TIGR03725">
    <property type="entry name" value="T6A_YeaZ"/>
    <property type="match status" value="1"/>
</dbReference>
<accession>A9BF18</accession>
<dbReference type="GO" id="GO:0006508">
    <property type="term" value="P:proteolysis"/>
    <property type="evidence" value="ECO:0007669"/>
    <property type="project" value="UniProtKB-KW"/>
</dbReference>
<sequence>MNFLVISTTLKNILVVLKDEKNNIYSRTLTENKSGNYLANAIKEVAEESKTNIKNIDEFGIDIGPGSFTGIRVAISTLQGLLIDNPEKEVYTFFSSDVLYRSAVNNNPNLKEKKLAVLKRARENAAYASIYENGKRTFGPQMVFGEFLRDSMNHCILINEEAEYFKNKYKLENEVLYSNIDEKSLIEEVIKGKRVKIKNLEPLYLQKPLAVENLEKQKNKIGQ</sequence>
<dbReference type="Pfam" id="PF00814">
    <property type="entry name" value="TsaD"/>
    <property type="match status" value="1"/>
</dbReference>
<dbReference type="SUPFAM" id="SSF53067">
    <property type="entry name" value="Actin-like ATPase domain"/>
    <property type="match status" value="1"/>
</dbReference>
<protein>
    <submittedName>
        <fullName evidence="2">Peptidase M22 glycoprotease</fullName>
    </submittedName>
</protein>
<keyword evidence="3" id="KW-1185">Reference proteome</keyword>
<dbReference type="HOGENOM" id="CLU_1233812_0_0_0"/>
<evidence type="ECO:0000259" key="1">
    <source>
        <dbReference type="Pfam" id="PF00814"/>
    </source>
</evidence>
<dbReference type="InterPro" id="IPR000905">
    <property type="entry name" value="Gcp-like_dom"/>
</dbReference>
<dbReference type="InterPro" id="IPR022496">
    <property type="entry name" value="T6A_TsaB"/>
</dbReference>
<dbReference type="STRING" id="403833.Pmob_0340"/>
<dbReference type="eggNOG" id="COG1214">
    <property type="taxonomic scope" value="Bacteria"/>
</dbReference>
<feature type="domain" description="Gcp-like" evidence="1">
    <location>
        <begin position="37"/>
        <end position="138"/>
    </location>
</feature>
<proteinExistence type="predicted"/>
<reference evidence="2" key="1">
    <citation type="submission" date="2007-11" db="EMBL/GenBank/DDBJ databases">
        <title>Complete sequence of Petroga mobilis SJ95.</title>
        <authorList>
            <consortium name="US DOE Joint Genome Institute"/>
            <person name="Copeland A."/>
            <person name="Lucas S."/>
            <person name="Lapidus A."/>
            <person name="Barry K."/>
            <person name="Glavina del Rio T."/>
            <person name="Dalin E."/>
            <person name="Tice H."/>
            <person name="Pitluck S."/>
            <person name="Meincke L."/>
            <person name="Brettin T."/>
            <person name="Bruce D."/>
            <person name="Detter J.C."/>
            <person name="Han C."/>
            <person name="Kuske C.R."/>
            <person name="Schmutz J."/>
            <person name="Larimer F."/>
            <person name="Land M."/>
            <person name="Hauser L."/>
            <person name="Kyrpides N."/>
            <person name="Mikhailova N."/>
            <person name="Noll K."/>
            <person name="Richardson P."/>
        </authorList>
    </citation>
    <scope>NUCLEOTIDE SEQUENCE [LARGE SCALE GENOMIC DNA]</scope>
    <source>
        <strain evidence="2">SJ95</strain>
    </source>
</reference>